<dbReference type="Gene3D" id="3.40.190.10">
    <property type="entry name" value="Periplasmic binding protein-like II"/>
    <property type="match status" value="2"/>
</dbReference>
<evidence type="ECO:0000313" key="3">
    <source>
        <dbReference type="Proteomes" id="UP001152321"/>
    </source>
</evidence>
<dbReference type="SUPFAM" id="SSF53850">
    <property type="entry name" value="Periplasmic binding protein-like II"/>
    <property type="match status" value="1"/>
</dbReference>
<proteinExistence type="predicted"/>
<organism evidence="2 3">
    <name type="scientific">Bdellovibrio svalbardensis</name>
    <dbReference type="NCBI Taxonomy" id="2972972"/>
    <lineage>
        <taxon>Bacteria</taxon>
        <taxon>Pseudomonadati</taxon>
        <taxon>Bdellovibrionota</taxon>
        <taxon>Bdellovibrionia</taxon>
        <taxon>Bdellovibrionales</taxon>
        <taxon>Pseudobdellovibrionaceae</taxon>
        <taxon>Bdellovibrio</taxon>
    </lineage>
</organism>
<name>A0ABT6DGC1_9BACT</name>
<gene>
    <name evidence="2" type="ORF">NWE73_05990</name>
</gene>
<dbReference type="Proteomes" id="UP001152321">
    <property type="component" value="Unassembled WGS sequence"/>
</dbReference>
<reference evidence="2" key="1">
    <citation type="submission" date="2022-08" db="EMBL/GenBank/DDBJ databases">
        <title>Novel Bdellovibrio Species Isolated from Svalbard: Designation Bdellovibrio svalbardensis.</title>
        <authorList>
            <person name="Mitchell R.J."/>
            <person name="Choi S.Y."/>
        </authorList>
    </citation>
    <scope>NUCLEOTIDE SEQUENCE</scope>
    <source>
        <strain evidence="2">PAP01</strain>
    </source>
</reference>
<protein>
    <submittedName>
        <fullName evidence="2">Transporter substrate-binding domain-containing protein</fullName>
    </submittedName>
</protein>
<accession>A0ABT6DGC1</accession>
<dbReference type="RefSeq" id="WP_277577382.1">
    <property type="nucleotide sequence ID" value="NZ_JANRMI010000002.1"/>
</dbReference>
<sequence>MSLILKLIFTTQVLFGVAQAKSELRVAIIDFPPFYGVDEQGKATGVLSARVRELLKASGYKMKPVFVPAKRMMTEVAAGTIDVWMGVSSFPEFKETTLIGKELFVEMKLSLWAYSRESFPEDMTVPDSRKIALIFGYSYGGLLNELKRKRSVSLVEVKSVDQASLVLKNQRASYLLNYDVTMEHWLANNSHEKMVSKSIKVIPCYIVVSKKHPQAGEVLRNLELALRDMKAKANSEEFIQGAVP</sequence>
<evidence type="ECO:0000259" key="1">
    <source>
        <dbReference type="SMART" id="SM00062"/>
    </source>
</evidence>
<feature type="domain" description="Solute-binding protein family 3/N-terminal" evidence="1">
    <location>
        <begin position="23"/>
        <end position="242"/>
    </location>
</feature>
<comment type="caution">
    <text evidence="2">The sequence shown here is derived from an EMBL/GenBank/DDBJ whole genome shotgun (WGS) entry which is preliminary data.</text>
</comment>
<keyword evidence="3" id="KW-1185">Reference proteome</keyword>
<dbReference type="EMBL" id="JANRMI010000002">
    <property type="protein sequence ID" value="MDG0815903.1"/>
    <property type="molecule type" value="Genomic_DNA"/>
</dbReference>
<dbReference type="InterPro" id="IPR001638">
    <property type="entry name" value="Solute-binding_3/MltF_N"/>
</dbReference>
<dbReference type="SMART" id="SM00062">
    <property type="entry name" value="PBPb"/>
    <property type="match status" value="1"/>
</dbReference>
<evidence type="ECO:0000313" key="2">
    <source>
        <dbReference type="EMBL" id="MDG0815903.1"/>
    </source>
</evidence>